<evidence type="ECO:0000256" key="6">
    <source>
        <dbReference type="ARBA" id="ARBA00022723"/>
    </source>
</evidence>
<feature type="domain" description="Radical SAM core" evidence="11">
    <location>
        <begin position="18"/>
        <end position="245"/>
    </location>
</feature>
<dbReference type="InterPro" id="IPR013785">
    <property type="entry name" value="Aldolase_TIM"/>
</dbReference>
<keyword evidence="8 10" id="KW-0408">Iron</keyword>
<dbReference type="PIRSF" id="PIRSF000371">
    <property type="entry name" value="PFL_act_enz"/>
    <property type="match status" value="1"/>
</dbReference>
<dbReference type="Gene3D" id="3.20.20.70">
    <property type="entry name" value="Aldolase class I"/>
    <property type="match status" value="1"/>
</dbReference>
<proteinExistence type="inferred from homology"/>
<evidence type="ECO:0000256" key="8">
    <source>
        <dbReference type="ARBA" id="ARBA00023004"/>
    </source>
</evidence>
<keyword evidence="12" id="KW-0670">Pyruvate</keyword>
<dbReference type="PROSITE" id="PS01087">
    <property type="entry name" value="RADICAL_ACTIVATING"/>
    <property type="match status" value="1"/>
</dbReference>
<keyword evidence="5 10" id="KW-0949">S-adenosyl-L-methionine</keyword>
<dbReference type="NCBIfam" id="TIGR02493">
    <property type="entry name" value="PFLA"/>
    <property type="match status" value="1"/>
</dbReference>
<dbReference type="PANTHER" id="PTHR30352">
    <property type="entry name" value="PYRUVATE FORMATE-LYASE-ACTIVATING ENZYME"/>
    <property type="match status" value="1"/>
</dbReference>
<dbReference type="GO" id="GO:0005737">
    <property type="term" value="C:cytoplasm"/>
    <property type="evidence" value="ECO:0007669"/>
    <property type="project" value="UniProtKB-SubCell"/>
</dbReference>
<dbReference type="CDD" id="cd01335">
    <property type="entry name" value="Radical_SAM"/>
    <property type="match status" value="1"/>
</dbReference>
<dbReference type="InterPro" id="IPR012839">
    <property type="entry name" value="Organic_radical_activase"/>
</dbReference>
<dbReference type="GO" id="GO:0051539">
    <property type="term" value="F:4 iron, 4 sulfur cluster binding"/>
    <property type="evidence" value="ECO:0007669"/>
    <property type="project" value="UniProtKB-UniRule"/>
</dbReference>
<comment type="function">
    <text evidence="1 10">Activation of pyruvate formate-lyase under anaerobic conditions by generation of an organic free radical, using S-adenosylmethionine and reduced flavodoxin as cosubstrates to produce 5'-deoxy-adenosine.</text>
</comment>
<evidence type="ECO:0000256" key="3">
    <source>
        <dbReference type="ARBA" id="ARBA00021356"/>
    </source>
</evidence>
<dbReference type="AlphaFoldDB" id="A0A1I3BC19"/>
<comment type="subcellular location">
    <subcellularLocation>
        <location evidence="10">Cytoplasm</location>
    </subcellularLocation>
</comment>
<dbReference type="SUPFAM" id="SSF102114">
    <property type="entry name" value="Radical SAM enzymes"/>
    <property type="match status" value="1"/>
</dbReference>
<evidence type="ECO:0000259" key="11">
    <source>
        <dbReference type="PROSITE" id="PS51918"/>
    </source>
</evidence>
<evidence type="ECO:0000256" key="4">
    <source>
        <dbReference type="ARBA" id="ARBA00022485"/>
    </source>
</evidence>
<dbReference type="InterPro" id="IPR034457">
    <property type="entry name" value="Organic_radical-activating"/>
</dbReference>
<keyword evidence="12" id="KW-0456">Lyase</keyword>
<name>A0A1I3BC19_9LACT</name>
<evidence type="ECO:0000313" key="13">
    <source>
        <dbReference type="Proteomes" id="UP000198668"/>
    </source>
</evidence>
<keyword evidence="4 10" id="KW-0004">4Fe-4S</keyword>
<dbReference type="OrthoDB" id="9782387at2"/>
<evidence type="ECO:0000313" key="12">
    <source>
        <dbReference type="EMBL" id="SFH59646.1"/>
    </source>
</evidence>
<gene>
    <name evidence="12" type="ORF">SAMN04489868_10566</name>
</gene>
<keyword evidence="10" id="KW-0963">Cytoplasm</keyword>
<dbReference type="SFLD" id="SFLDS00029">
    <property type="entry name" value="Radical_SAM"/>
    <property type="match status" value="1"/>
</dbReference>
<dbReference type="Pfam" id="PF04055">
    <property type="entry name" value="Radical_SAM"/>
    <property type="match status" value="1"/>
</dbReference>
<dbReference type="InterPro" id="IPR001989">
    <property type="entry name" value="Radical_activat_CS"/>
</dbReference>
<dbReference type="SFLD" id="SFLDG01066">
    <property type="entry name" value="organic_radical-activating_enz"/>
    <property type="match status" value="1"/>
</dbReference>
<dbReference type="RefSeq" id="WP_047389865.1">
    <property type="nucleotide sequence ID" value="NZ_FOQE01000005.1"/>
</dbReference>
<evidence type="ECO:0000256" key="5">
    <source>
        <dbReference type="ARBA" id="ARBA00022691"/>
    </source>
</evidence>
<dbReference type="GO" id="GO:0016829">
    <property type="term" value="F:lyase activity"/>
    <property type="evidence" value="ECO:0007669"/>
    <property type="project" value="UniProtKB-KW"/>
</dbReference>
<dbReference type="PROSITE" id="PS51918">
    <property type="entry name" value="RADICAL_SAM"/>
    <property type="match status" value="1"/>
</dbReference>
<keyword evidence="6 10" id="KW-0479">Metal-binding</keyword>
<evidence type="ECO:0000256" key="10">
    <source>
        <dbReference type="RuleBase" id="RU362053"/>
    </source>
</evidence>
<dbReference type="PANTHER" id="PTHR30352:SF5">
    <property type="entry name" value="PYRUVATE FORMATE-LYASE 1-ACTIVATING ENZYME"/>
    <property type="match status" value="1"/>
</dbReference>
<keyword evidence="9 10" id="KW-0411">Iron-sulfur</keyword>
<dbReference type="EMBL" id="FOQE01000005">
    <property type="protein sequence ID" value="SFH59646.1"/>
    <property type="molecule type" value="Genomic_DNA"/>
</dbReference>
<organism evidence="12 13">
    <name type="scientific">Pisciglobus halotolerans</name>
    <dbReference type="NCBI Taxonomy" id="745365"/>
    <lineage>
        <taxon>Bacteria</taxon>
        <taxon>Bacillati</taxon>
        <taxon>Bacillota</taxon>
        <taxon>Bacilli</taxon>
        <taxon>Lactobacillales</taxon>
        <taxon>Carnobacteriaceae</taxon>
    </lineage>
</organism>
<dbReference type="Proteomes" id="UP000198668">
    <property type="component" value="Unassembled WGS sequence"/>
</dbReference>
<dbReference type="InterPro" id="IPR012838">
    <property type="entry name" value="PFL1_activating"/>
</dbReference>
<reference evidence="12 13" key="1">
    <citation type="submission" date="2016-10" db="EMBL/GenBank/DDBJ databases">
        <authorList>
            <person name="de Groot N.N."/>
        </authorList>
    </citation>
    <scope>NUCLEOTIDE SEQUENCE [LARGE SCALE GENOMIC DNA]</scope>
    <source>
        <strain evidence="12 13">DSM 27630</strain>
    </source>
</reference>
<accession>A0A1I3BC19</accession>
<dbReference type="InterPro" id="IPR058240">
    <property type="entry name" value="rSAM_sf"/>
</dbReference>
<evidence type="ECO:0000256" key="1">
    <source>
        <dbReference type="ARBA" id="ARBA00003141"/>
    </source>
</evidence>
<dbReference type="GO" id="GO:0046872">
    <property type="term" value="F:metal ion binding"/>
    <property type="evidence" value="ECO:0007669"/>
    <property type="project" value="UniProtKB-UniRule"/>
</dbReference>
<evidence type="ECO:0000256" key="2">
    <source>
        <dbReference type="ARBA" id="ARBA00009777"/>
    </source>
</evidence>
<comment type="cofactor">
    <cofactor evidence="10">
        <name>[4Fe-4S] cluster</name>
        <dbReference type="ChEBI" id="CHEBI:49883"/>
    </cofactor>
    <text evidence="10">Binds 1 [4Fe-4S] cluster. The cluster is coordinated with 3 cysteines and an exchangeable S-adenosyl-L-methionine.</text>
</comment>
<dbReference type="EC" id="1.97.1.4" evidence="10"/>
<protein>
    <recommendedName>
        <fullName evidence="3 10">Pyruvate formate-lyase-activating enzyme</fullName>
        <ecNumber evidence="10">1.97.1.4</ecNumber>
    </recommendedName>
</protein>
<comment type="similarity">
    <text evidence="2 10">Belongs to the organic radical-activating enzymes family.</text>
</comment>
<evidence type="ECO:0000256" key="9">
    <source>
        <dbReference type="ARBA" id="ARBA00023014"/>
    </source>
</evidence>
<dbReference type="InterPro" id="IPR007197">
    <property type="entry name" value="rSAM"/>
</dbReference>
<dbReference type="GO" id="GO:0043365">
    <property type="term" value="F:[formate-C-acetyltransferase]-activating enzyme activity"/>
    <property type="evidence" value="ECO:0007669"/>
    <property type="project" value="UniProtKB-UniRule"/>
</dbReference>
<sequence length="253" mass="29405">MSKPVIGYVHSTESFGSVDGPGIRFITFMQGCRMRCEFCHNPDTWNMGGGTPYTADELLDEALQYRDFWGAKGGITVSGGEPLLHIDFLIEYFKKAKEEGVHTTLDTCGQPFTYDEPFFSRFEELMQYTDLLLFDIKHIDAEKHKQLTMHSNENILNMARYLSEIKKPVWIRHVLVPERSDFDEDLIRLDAFIQSLDNVDKVEILPYHKLGVYKYAALNIPYKLEGIEPPTQERVENAQRLLHIDRYQNFQRS</sequence>
<evidence type="ECO:0000256" key="7">
    <source>
        <dbReference type="ARBA" id="ARBA00023002"/>
    </source>
</evidence>
<keyword evidence="7 10" id="KW-0560">Oxidoreductase</keyword>
<comment type="catalytic activity">
    <reaction evidence="10">
        <text>glycyl-[formate C-acetyltransferase] + reduced [flavodoxin] + S-adenosyl-L-methionine = glycin-2-yl radical-[formate C-acetyltransferase] + semiquinone [flavodoxin] + 5'-deoxyadenosine + L-methionine + H(+)</text>
        <dbReference type="Rhea" id="RHEA:19225"/>
        <dbReference type="Rhea" id="RHEA-COMP:10622"/>
        <dbReference type="Rhea" id="RHEA-COMP:12190"/>
        <dbReference type="Rhea" id="RHEA-COMP:12191"/>
        <dbReference type="Rhea" id="RHEA-COMP:14480"/>
        <dbReference type="ChEBI" id="CHEBI:15378"/>
        <dbReference type="ChEBI" id="CHEBI:17319"/>
        <dbReference type="ChEBI" id="CHEBI:29947"/>
        <dbReference type="ChEBI" id="CHEBI:32722"/>
        <dbReference type="ChEBI" id="CHEBI:57618"/>
        <dbReference type="ChEBI" id="CHEBI:57844"/>
        <dbReference type="ChEBI" id="CHEBI:59789"/>
        <dbReference type="ChEBI" id="CHEBI:140311"/>
        <dbReference type="EC" id="1.97.1.4"/>
    </reaction>
</comment>
<keyword evidence="13" id="KW-1185">Reference proteome</keyword>